<name>A0A0C5BFR8_9MICO</name>
<gene>
    <name evidence="2" type="ORF">VT73_02120</name>
</gene>
<keyword evidence="3" id="KW-1185">Reference proteome</keyword>
<dbReference type="AlphaFoldDB" id="A0A0C5BFR8"/>
<dbReference type="PATRIC" id="fig|145458.7.peg.2376"/>
<dbReference type="KEGG" id="rtc:APU90_06585"/>
<comment type="caution">
    <text evidence="2">The sequence shown here is derived from an EMBL/GenBank/DDBJ whole genome shotgun (WGS) entry which is preliminary data.</text>
</comment>
<dbReference type="EMBL" id="LBFI01000012">
    <property type="protein sequence ID" value="KKM46813.1"/>
    <property type="molecule type" value="Genomic_DNA"/>
</dbReference>
<organism evidence="2 3">
    <name type="scientific">Rathayibacter toxicus</name>
    <dbReference type="NCBI Taxonomy" id="145458"/>
    <lineage>
        <taxon>Bacteria</taxon>
        <taxon>Bacillati</taxon>
        <taxon>Actinomycetota</taxon>
        <taxon>Actinomycetes</taxon>
        <taxon>Micrococcales</taxon>
        <taxon>Microbacteriaceae</taxon>
        <taxon>Rathayibacter</taxon>
    </lineage>
</organism>
<dbReference type="Proteomes" id="UP000052979">
    <property type="component" value="Unassembled WGS sequence"/>
</dbReference>
<dbReference type="GeneID" id="93666256"/>
<sequence length="91" mass="9539">MAVALVPSAAGGVSANAAERAKPETITATLTVRQLSPDQQRLADQVTTLIAGADQRTAAFDTRSVDQNALHSEVGEKFTARFAEDRGTVVV</sequence>
<evidence type="ECO:0000313" key="2">
    <source>
        <dbReference type="EMBL" id="KKM46813.1"/>
    </source>
</evidence>
<reference evidence="2 3" key="1">
    <citation type="submission" date="2015-04" db="EMBL/GenBank/DDBJ databases">
        <title>Draft genome sequence of Rathayibacter toxicus strain FH-142 (AKA 70134 or CS 32), a Western Australian isolate.</title>
        <authorList>
            <consortium name="Consortium for Microbial Forensics and Genomics (microFORGE)"/>
            <person name="Knight B.M."/>
            <person name="Roberts D.P."/>
            <person name="Lin D."/>
            <person name="Hari K."/>
            <person name="Fletcher J."/>
            <person name="Melcher U."/>
            <person name="Blagden T."/>
            <person name="Luster D.G."/>
            <person name="Sechler A.J."/>
            <person name="Schneider W.L."/>
            <person name="Winegar R.A."/>
        </authorList>
    </citation>
    <scope>NUCLEOTIDE SEQUENCE [LARGE SCALE GENOMIC DNA]</scope>
    <source>
        <strain evidence="2 3">FH142</strain>
    </source>
</reference>
<accession>A0A0C5BFR8</accession>
<proteinExistence type="predicted"/>
<protein>
    <submittedName>
        <fullName evidence="2">Uncharacterized protein</fullName>
    </submittedName>
</protein>
<feature type="region of interest" description="Disordered" evidence="1">
    <location>
        <begin position="1"/>
        <end position="20"/>
    </location>
</feature>
<dbReference type="KEGG" id="rtx:TI83_10480"/>
<evidence type="ECO:0000256" key="1">
    <source>
        <dbReference type="SAM" id="MobiDB-lite"/>
    </source>
</evidence>
<evidence type="ECO:0000313" key="3">
    <source>
        <dbReference type="Proteomes" id="UP000052979"/>
    </source>
</evidence>
<dbReference type="RefSeq" id="WP_042734386.1">
    <property type="nucleotide sequence ID" value="NZ_CP010848.1"/>
</dbReference>